<dbReference type="EMBL" id="JBBPFD010000021">
    <property type="protein sequence ID" value="KAK7882994.1"/>
    <property type="molecule type" value="Genomic_DNA"/>
</dbReference>
<evidence type="ECO:0000256" key="11">
    <source>
        <dbReference type="PIRNR" id="PIRNR017834"/>
    </source>
</evidence>
<dbReference type="GO" id="GO:0005743">
    <property type="term" value="C:mitochondrial inner membrane"/>
    <property type="evidence" value="ECO:0007669"/>
    <property type="project" value="UniProtKB-SubCell"/>
</dbReference>
<keyword evidence="5" id="KW-0812">Transmembrane</keyword>
<dbReference type="PANTHER" id="PTHR13099:SF0">
    <property type="entry name" value="NADH DEHYDROGENASE [UBIQUINONE] 1 SUBUNIT C2-RELATED"/>
    <property type="match status" value="1"/>
</dbReference>
<comment type="similarity">
    <text evidence="2 11">Belongs to the complex I NDUFC2 subunit family.</text>
</comment>
<sequence>MGLSLPDEAKGLPPPGIVNRNSVWLGAIGWFSAMFHNGINNRPPLKSGVHRQALFATIGWFIGYHLSKIENYTYAKRDHEMIGYIKLHPEHFAPKEKRTLAEVVEPFHPVR</sequence>
<keyword evidence="7 11" id="KW-0249">Electron transport</keyword>
<dbReference type="AlphaFoldDB" id="A0AAW0MZE5"/>
<dbReference type="Proteomes" id="UP001460270">
    <property type="component" value="Unassembled WGS sequence"/>
</dbReference>
<proteinExistence type="inferred from homology"/>
<evidence type="ECO:0000313" key="12">
    <source>
        <dbReference type="EMBL" id="KAK7882994.1"/>
    </source>
</evidence>
<accession>A0AAW0MZE5</accession>
<evidence type="ECO:0000256" key="6">
    <source>
        <dbReference type="ARBA" id="ARBA00022792"/>
    </source>
</evidence>
<keyword evidence="13" id="KW-1185">Reference proteome</keyword>
<gene>
    <name evidence="12" type="ORF">WMY93_029168</name>
</gene>
<keyword evidence="4 11" id="KW-0679">Respiratory chain</keyword>
<comment type="caution">
    <text evidence="12">The sequence shown here is derived from an EMBL/GenBank/DDBJ whole genome shotgun (WGS) entry which is preliminary data.</text>
</comment>
<protein>
    <recommendedName>
        <fullName evidence="11">NADH dehydrogenase [ubiquinone] 1 subunit C2</fullName>
    </recommendedName>
</protein>
<keyword evidence="3 11" id="KW-0813">Transport</keyword>
<evidence type="ECO:0000256" key="8">
    <source>
        <dbReference type="ARBA" id="ARBA00022989"/>
    </source>
</evidence>
<dbReference type="Pfam" id="PF06374">
    <property type="entry name" value="NDUF_C2"/>
    <property type="match status" value="1"/>
</dbReference>
<evidence type="ECO:0000256" key="5">
    <source>
        <dbReference type="ARBA" id="ARBA00022692"/>
    </source>
</evidence>
<name>A0AAW0MZE5_9GOBI</name>
<dbReference type="PANTHER" id="PTHR13099">
    <property type="entry name" value="NADH-UBIQUINONE OXIDOREDUCTASE SUBUNIT B14.5B"/>
    <property type="match status" value="1"/>
</dbReference>
<comment type="function">
    <text evidence="11">Accessory subunit of the mitochondrial membrane respiratory chain NADH dehydrogenase (Complex I), that is believed not to be involved in catalysis. Complex I functions in the transfer of electrons from NADH to the respiratory chain. The immediate electron acceptor for the enzyme is believed to be ubiquinone.</text>
</comment>
<evidence type="ECO:0000256" key="9">
    <source>
        <dbReference type="ARBA" id="ARBA00023128"/>
    </source>
</evidence>
<evidence type="ECO:0000313" key="13">
    <source>
        <dbReference type="Proteomes" id="UP001460270"/>
    </source>
</evidence>
<dbReference type="GO" id="GO:0006120">
    <property type="term" value="P:mitochondrial electron transport, NADH to ubiquinone"/>
    <property type="evidence" value="ECO:0007669"/>
    <property type="project" value="InterPro"/>
</dbReference>
<keyword evidence="8" id="KW-1133">Transmembrane helix</keyword>
<dbReference type="InterPro" id="IPR009423">
    <property type="entry name" value="NDUC2"/>
</dbReference>
<evidence type="ECO:0000256" key="2">
    <source>
        <dbReference type="ARBA" id="ARBA00008674"/>
    </source>
</evidence>
<dbReference type="PIRSF" id="PIRSF017834">
    <property type="entry name" value="NADH-UbQ_OxRdtase_b14.5b"/>
    <property type="match status" value="1"/>
</dbReference>
<keyword evidence="9 11" id="KW-0496">Mitochondrion</keyword>
<organism evidence="12 13">
    <name type="scientific">Mugilogobius chulae</name>
    <name type="common">yellowstripe goby</name>
    <dbReference type="NCBI Taxonomy" id="88201"/>
    <lineage>
        <taxon>Eukaryota</taxon>
        <taxon>Metazoa</taxon>
        <taxon>Chordata</taxon>
        <taxon>Craniata</taxon>
        <taxon>Vertebrata</taxon>
        <taxon>Euteleostomi</taxon>
        <taxon>Actinopterygii</taxon>
        <taxon>Neopterygii</taxon>
        <taxon>Teleostei</taxon>
        <taxon>Neoteleostei</taxon>
        <taxon>Acanthomorphata</taxon>
        <taxon>Gobiaria</taxon>
        <taxon>Gobiiformes</taxon>
        <taxon>Gobioidei</taxon>
        <taxon>Gobiidae</taxon>
        <taxon>Gobionellinae</taxon>
        <taxon>Mugilogobius</taxon>
    </lineage>
</organism>
<evidence type="ECO:0000256" key="10">
    <source>
        <dbReference type="ARBA" id="ARBA00023136"/>
    </source>
</evidence>
<evidence type="ECO:0000256" key="7">
    <source>
        <dbReference type="ARBA" id="ARBA00022982"/>
    </source>
</evidence>
<evidence type="ECO:0000256" key="3">
    <source>
        <dbReference type="ARBA" id="ARBA00022448"/>
    </source>
</evidence>
<keyword evidence="6 11" id="KW-0999">Mitochondrion inner membrane</keyword>
<comment type="subcellular location">
    <subcellularLocation>
        <location evidence="1">Mitochondrion inner membrane</location>
        <topology evidence="1">Single-pass membrane protein</topology>
        <orientation evidence="1">Matrix side</orientation>
    </subcellularLocation>
</comment>
<evidence type="ECO:0000256" key="1">
    <source>
        <dbReference type="ARBA" id="ARBA00004298"/>
    </source>
</evidence>
<reference evidence="13" key="1">
    <citation type="submission" date="2024-04" db="EMBL/GenBank/DDBJ databases">
        <title>Salinicola lusitanus LLJ914,a marine bacterium isolated from the Okinawa Trough.</title>
        <authorList>
            <person name="Li J."/>
        </authorList>
    </citation>
    <scope>NUCLEOTIDE SEQUENCE [LARGE SCALE GENOMIC DNA]</scope>
</reference>
<evidence type="ECO:0000256" key="4">
    <source>
        <dbReference type="ARBA" id="ARBA00022660"/>
    </source>
</evidence>
<keyword evidence="10 11" id="KW-0472">Membrane</keyword>